<proteinExistence type="predicted"/>
<feature type="compositionally biased region" description="Basic and acidic residues" evidence="1">
    <location>
        <begin position="112"/>
        <end position="125"/>
    </location>
</feature>
<accession>A0ABZ2AV60</accession>
<sequence>MLLPSALLSSFLFTLVAAAPNKKITLESQTLEARAENDQYKWQEWKFGDRSGYLLLATHGLSGNNMWRSTVYTRQNAELLRWKTTSINAFILEQYGSEELAEGNGRRSICPPDERPGSDMRRQEV</sequence>
<feature type="signal peptide" evidence="2">
    <location>
        <begin position="1"/>
        <end position="18"/>
    </location>
</feature>
<keyword evidence="4" id="KW-1185">Reference proteome</keyword>
<evidence type="ECO:0000256" key="1">
    <source>
        <dbReference type="SAM" id="MobiDB-lite"/>
    </source>
</evidence>
<dbReference type="GeneID" id="89990520"/>
<reference evidence="3 4" key="1">
    <citation type="submission" date="2024-01" db="EMBL/GenBank/DDBJ databases">
        <title>Comparative genomics of Cryptococcus and Kwoniella reveals pathogenesis evolution and contrasting modes of karyotype evolution via chromosome fusion or intercentromeric recombination.</title>
        <authorList>
            <person name="Coelho M.A."/>
            <person name="David-Palma M."/>
            <person name="Shea T."/>
            <person name="Bowers K."/>
            <person name="McGinley-Smith S."/>
            <person name="Mohammad A.W."/>
            <person name="Gnirke A."/>
            <person name="Yurkov A.M."/>
            <person name="Nowrousian M."/>
            <person name="Sun S."/>
            <person name="Cuomo C.A."/>
            <person name="Heitman J."/>
        </authorList>
    </citation>
    <scope>NUCLEOTIDE SEQUENCE [LARGE SCALE GENOMIC DNA]</scope>
    <source>
        <strain evidence="3 4">7685027</strain>
    </source>
</reference>
<feature type="region of interest" description="Disordered" evidence="1">
    <location>
        <begin position="102"/>
        <end position="125"/>
    </location>
</feature>
<name>A0ABZ2AV60_9TREE</name>
<organism evidence="3 4">
    <name type="scientific">Cryptococcus decagattii</name>
    <dbReference type="NCBI Taxonomy" id="1859122"/>
    <lineage>
        <taxon>Eukaryota</taxon>
        <taxon>Fungi</taxon>
        <taxon>Dikarya</taxon>
        <taxon>Basidiomycota</taxon>
        <taxon>Agaricomycotina</taxon>
        <taxon>Tremellomycetes</taxon>
        <taxon>Tremellales</taxon>
        <taxon>Cryptococcaceae</taxon>
        <taxon>Cryptococcus</taxon>
        <taxon>Cryptococcus gattii species complex</taxon>
    </lineage>
</organism>
<gene>
    <name evidence="3" type="ORF">IAS62_003748</name>
</gene>
<protein>
    <submittedName>
        <fullName evidence="3">Uncharacterized protein</fullName>
    </submittedName>
</protein>
<evidence type="ECO:0000313" key="3">
    <source>
        <dbReference type="EMBL" id="WVO22418.1"/>
    </source>
</evidence>
<evidence type="ECO:0000256" key="2">
    <source>
        <dbReference type="SAM" id="SignalP"/>
    </source>
</evidence>
<evidence type="ECO:0000313" key="4">
    <source>
        <dbReference type="Proteomes" id="UP001432216"/>
    </source>
</evidence>
<keyword evidence="2" id="KW-0732">Signal</keyword>
<dbReference type="RefSeq" id="XP_064721657.1">
    <property type="nucleotide sequence ID" value="XM_064865585.1"/>
</dbReference>
<dbReference type="Proteomes" id="UP001432216">
    <property type="component" value="Chromosome 6"/>
</dbReference>
<feature type="chain" id="PRO_5045506525" evidence="2">
    <location>
        <begin position="19"/>
        <end position="125"/>
    </location>
</feature>
<dbReference type="EMBL" id="CP143811">
    <property type="protein sequence ID" value="WVO22418.1"/>
    <property type="molecule type" value="Genomic_DNA"/>
</dbReference>